<protein>
    <submittedName>
        <fullName evidence="1">Uncharacterized protein</fullName>
    </submittedName>
</protein>
<keyword evidence="2" id="KW-1185">Reference proteome</keyword>
<dbReference type="InterPro" id="IPR007811">
    <property type="entry name" value="RPC4"/>
</dbReference>
<reference evidence="1 2" key="1">
    <citation type="submission" date="2011-07" db="EMBL/GenBank/DDBJ databases">
        <authorList>
            <person name="Coyne R."/>
            <person name="Brami D."/>
            <person name="Johnson J."/>
            <person name="Hostetler J."/>
            <person name="Hannick L."/>
            <person name="Clark T."/>
            <person name="Cassidy-Hanley D."/>
            <person name="Inman J."/>
        </authorList>
    </citation>
    <scope>NUCLEOTIDE SEQUENCE [LARGE SCALE GENOMIC DNA]</scope>
    <source>
        <strain evidence="1 2">G5</strain>
    </source>
</reference>
<dbReference type="GO" id="GO:0006383">
    <property type="term" value="P:transcription by RNA polymerase III"/>
    <property type="evidence" value="ECO:0007669"/>
    <property type="project" value="InterPro"/>
</dbReference>
<dbReference type="InParanoid" id="G0QV47"/>
<dbReference type="GO" id="GO:0005666">
    <property type="term" value="C:RNA polymerase III complex"/>
    <property type="evidence" value="ECO:0007669"/>
    <property type="project" value="InterPro"/>
</dbReference>
<dbReference type="AlphaFoldDB" id="G0QV47"/>
<dbReference type="eggNOG" id="ENOG502R311">
    <property type="taxonomic scope" value="Eukaryota"/>
</dbReference>
<name>G0QV47_ICHMU</name>
<accession>G0QV47</accession>
<dbReference type="Proteomes" id="UP000008983">
    <property type="component" value="Unassembled WGS sequence"/>
</dbReference>
<dbReference type="Pfam" id="PF05132">
    <property type="entry name" value="RNA_pol_Rpc4"/>
    <property type="match status" value="1"/>
</dbReference>
<organism evidence="1 2">
    <name type="scientific">Ichthyophthirius multifiliis</name>
    <name type="common">White spot disease agent</name>
    <name type="synonym">Ich</name>
    <dbReference type="NCBI Taxonomy" id="5932"/>
    <lineage>
        <taxon>Eukaryota</taxon>
        <taxon>Sar</taxon>
        <taxon>Alveolata</taxon>
        <taxon>Ciliophora</taxon>
        <taxon>Intramacronucleata</taxon>
        <taxon>Oligohymenophorea</taxon>
        <taxon>Hymenostomatida</taxon>
        <taxon>Ophryoglenina</taxon>
        <taxon>Ichthyophthirius</taxon>
    </lineage>
</organism>
<evidence type="ECO:0000313" key="2">
    <source>
        <dbReference type="Proteomes" id="UP000008983"/>
    </source>
</evidence>
<dbReference type="GeneID" id="14907043"/>
<dbReference type="RefSeq" id="XP_004032508.1">
    <property type="nucleotide sequence ID" value="XM_004032460.1"/>
</dbReference>
<gene>
    <name evidence="1" type="ORF">IMG5_121250</name>
</gene>
<evidence type="ECO:0000313" key="1">
    <source>
        <dbReference type="EMBL" id="EGR30921.1"/>
    </source>
</evidence>
<dbReference type="EMBL" id="GL983931">
    <property type="protein sequence ID" value="EGR30921.1"/>
    <property type="molecule type" value="Genomic_DNA"/>
</dbReference>
<dbReference type="OrthoDB" id="5836119at2759"/>
<proteinExistence type="predicted"/>
<sequence>MGKIVFYNDGTSQFICGQNVFDVTEGIQHNCKQNFVTIDTNTQLGSDASIYNLKEIDTKFVINPNIDDLYKK</sequence>
<dbReference type="GO" id="GO:0003677">
    <property type="term" value="F:DNA binding"/>
    <property type="evidence" value="ECO:0007669"/>
    <property type="project" value="InterPro"/>
</dbReference>